<organism evidence="1 2">
    <name type="scientific">Paeniglutamicibacter antarcticus</name>
    <dbReference type="NCBI Taxonomy" id="494023"/>
    <lineage>
        <taxon>Bacteria</taxon>
        <taxon>Bacillati</taxon>
        <taxon>Actinomycetota</taxon>
        <taxon>Actinomycetes</taxon>
        <taxon>Micrococcales</taxon>
        <taxon>Micrococcaceae</taxon>
        <taxon>Paeniglutamicibacter</taxon>
    </lineage>
</organism>
<dbReference type="PANTHER" id="PTHR10000:SF8">
    <property type="entry name" value="HAD SUPERFAMILY HYDROLASE-LIKE, TYPE 3"/>
    <property type="match status" value="1"/>
</dbReference>
<dbReference type="SUPFAM" id="SSF56784">
    <property type="entry name" value="HAD-like"/>
    <property type="match status" value="1"/>
</dbReference>
<dbReference type="Proteomes" id="UP001501257">
    <property type="component" value="Unassembled WGS sequence"/>
</dbReference>
<dbReference type="NCBIfam" id="TIGR01484">
    <property type="entry name" value="HAD-SF-IIB"/>
    <property type="match status" value="1"/>
</dbReference>
<evidence type="ECO:0000313" key="2">
    <source>
        <dbReference type="Proteomes" id="UP001501257"/>
    </source>
</evidence>
<comment type="caution">
    <text evidence="1">The sequence shown here is derived from an EMBL/GenBank/DDBJ whole genome shotgun (WGS) entry which is preliminary data.</text>
</comment>
<dbReference type="Pfam" id="PF08282">
    <property type="entry name" value="Hydrolase_3"/>
    <property type="match status" value="1"/>
</dbReference>
<dbReference type="InterPro" id="IPR036412">
    <property type="entry name" value="HAD-like_sf"/>
</dbReference>
<dbReference type="Gene3D" id="3.30.1240.10">
    <property type="match status" value="1"/>
</dbReference>
<evidence type="ECO:0000313" key="1">
    <source>
        <dbReference type="EMBL" id="GAA5227529.1"/>
    </source>
</evidence>
<dbReference type="InterPro" id="IPR023214">
    <property type="entry name" value="HAD_sf"/>
</dbReference>
<keyword evidence="2" id="KW-1185">Reference proteome</keyword>
<proteinExistence type="predicted"/>
<reference evidence="2" key="1">
    <citation type="journal article" date="2019" name="Int. J. Syst. Evol. Microbiol.">
        <title>The Global Catalogue of Microorganisms (GCM) 10K type strain sequencing project: providing services to taxonomists for standard genome sequencing and annotation.</title>
        <authorList>
            <consortium name="The Broad Institute Genomics Platform"/>
            <consortium name="The Broad Institute Genome Sequencing Center for Infectious Disease"/>
            <person name="Wu L."/>
            <person name="Ma J."/>
        </authorList>
    </citation>
    <scope>NUCLEOTIDE SEQUENCE [LARGE SCALE GENOMIC DNA]</scope>
    <source>
        <strain evidence="2">JCM 18952</strain>
    </source>
</reference>
<dbReference type="RefSeq" id="WP_210102265.1">
    <property type="nucleotide sequence ID" value="NZ_BAABLK010000029.1"/>
</dbReference>
<accession>A0ABP9TR17</accession>
<protein>
    <submittedName>
        <fullName evidence="1">HAD family hydrolase</fullName>
    </submittedName>
</protein>
<gene>
    <name evidence="1" type="ORF">GCM10025778_20620</name>
</gene>
<sequence>MDVRLIASDLDGTIIRADGSISARTIKAFGAARDAGIHIVFVTGRPVRWLEPVRRAFGHLGTVICSNGAVLYDLEAEKLLSAATIAPQSLLSARELILHAEPSATFAAETTLGLHLGQGFADDSAAQRLGEFQSLDLRSAQLATDGVVKFLAKSRTRGSDDFMAAMEPVLGRLVSVTHSAFDVALLEMAHVDVNKSVALGAYAAGLGISADHVAAFGDMPNDRQMLAWAGHGYAMASGHPAALAAAAYRAPGVEQDGVARILEDLLAGRTRQTR</sequence>
<dbReference type="EMBL" id="BAABLK010000029">
    <property type="protein sequence ID" value="GAA5227529.1"/>
    <property type="molecule type" value="Genomic_DNA"/>
</dbReference>
<dbReference type="Gene3D" id="3.40.50.1000">
    <property type="entry name" value="HAD superfamily/HAD-like"/>
    <property type="match status" value="1"/>
</dbReference>
<dbReference type="InterPro" id="IPR006379">
    <property type="entry name" value="HAD-SF_hydro_IIB"/>
</dbReference>
<dbReference type="PANTHER" id="PTHR10000">
    <property type="entry name" value="PHOSPHOSERINE PHOSPHATASE"/>
    <property type="match status" value="1"/>
</dbReference>
<keyword evidence="1" id="KW-0378">Hydrolase</keyword>
<name>A0ABP9TR17_9MICC</name>
<dbReference type="GO" id="GO:0016787">
    <property type="term" value="F:hydrolase activity"/>
    <property type="evidence" value="ECO:0007669"/>
    <property type="project" value="UniProtKB-KW"/>
</dbReference>